<accession>A0ABS5HEG6</accession>
<comment type="caution">
    <text evidence="5">The sequence shown here is derived from an EMBL/GenBank/DDBJ whole genome shotgun (WGS) entry which is preliminary data.</text>
</comment>
<proteinExistence type="predicted"/>
<dbReference type="PANTHER" id="PTHR43158:SF2">
    <property type="entry name" value="SKFA PEPTIDE EXPORT ATP-BINDING PROTEIN SKFE"/>
    <property type="match status" value="1"/>
</dbReference>
<feature type="transmembrane region" description="Helical" evidence="3">
    <location>
        <begin position="126"/>
        <end position="144"/>
    </location>
</feature>
<dbReference type="PROSITE" id="PS50893">
    <property type="entry name" value="ABC_TRANSPORTER_2"/>
    <property type="match status" value="1"/>
</dbReference>
<dbReference type="Pfam" id="PF00005">
    <property type="entry name" value="ABC_tran"/>
    <property type="match status" value="1"/>
</dbReference>
<name>A0ABS5HEG6_9GAMM</name>
<gene>
    <name evidence="5" type="ORF">J9B83_12760</name>
</gene>
<dbReference type="InterPro" id="IPR027417">
    <property type="entry name" value="P-loop_NTPase"/>
</dbReference>
<protein>
    <submittedName>
        <fullName evidence="5">ATP-binding cassette domain-containing protein</fullName>
    </submittedName>
</protein>
<evidence type="ECO:0000259" key="4">
    <source>
        <dbReference type="PROSITE" id="PS50893"/>
    </source>
</evidence>
<feature type="transmembrane region" description="Helical" evidence="3">
    <location>
        <begin position="364"/>
        <end position="384"/>
    </location>
</feature>
<dbReference type="SUPFAM" id="SSF52540">
    <property type="entry name" value="P-loop containing nucleoside triphosphate hydrolases"/>
    <property type="match status" value="1"/>
</dbReference>
<dbReference type="SMART" id="SM00382">
    <property type="entry name" value="AAA"/>
    <property type="match status" value="1"/>
</dbReference>
<organism evidence="5 6">
    <name type="scientific">Marinomonas vulgaris</name>
    <dbReference type="NCBI Taxonomy" id="2823372"/>
    <lineage>
        <taxon>Bacteria</taxon>
        <taxon>Pseudomonadati</taxon>
        <taxon>Pseudomonadota</taxon>
        <taxon>Gammaproteobacteria</taxon>
        <taxon>Oceanospirillales</taxon>
        <taxon>Oceanospirillaceae</taxon>
        <taxon>Marinomonas</taxon>
    </lineage>
</organism>
<evidence type="ECO:0000313" key="5">
    <source>
        <dbReference type="EMBL" id="MBR7889803.1"/>
    </source>
</evidence>
<reference evidence="6" key="2">
    <citation type="submission" date="2023-07" db="EMBL/GenBank/DDBJ databases">
        <title>Marinomonas vulgaris A79, complete genome.</title>
        <authorList>
            <person name="Ying J.-J."/>
        </authorList>
    </citation>
    <scope>NUCLEOTIDE SEQUENCE [LARGE SCALE GENOMIC DNA]</scope>
    <source>
        <strain evidence="6">A79</strain>
    </source>
</reference>
<dbReference type="InterPro" id="IPR003439">
    <property type="entry name" value="ABC_transporter-like_ATP-bd"/>
</dbReference>
<dbReference type="InterPro" id="IPR003593">
    <property type="entry name" value="AAA+_ATPase"/>
</dbReference>
<keyword evidence="2 5" id="KW-0067">ATP-binding</keyword>
<feature type="transmembrane region" description="Helical" evidence="3">
    <location>
        <begin position="225"/>
        <end position="247"/>
    </location>
</feature>
<evidence type="ECO:0000256" key="1">
    <source>
        <dbReference type="ARBA" id="ARBA00022741"/>
    </source>
</evidence>
<keyword evidence="3" id="KW-0812">Transmembrane</keyword>
<feature type="domain" description="ABC transporter" evidence="4">
    <location>
        <begin position="429"/>
        <end position="649"/>
    </location>
</feature>
<keyword evidence="1" id="KW-0547">Nucleotide-binding</keyword>
<dbReference type="PANTHER" id="PTHR43158">
    <property type="entry name" value="SKFA PEPTIDE EXPORT ATP-BINDING PROTEIN SKFE"/>
    <property type="match status" value="1"/>
</dbReference>
<sequence length="650" mass="74369">MKEQLSRLIEQSGTEFDWKAYKYVSEHALEKTLSETNALFLDPFFNVSLHKNVFTQLRHLPDLFLVNLDQEWLCVRRSDDHFIIEGRAPLSQAQMSDLEIIYLDEVPKKLTTHEVLRVLFDAFPRVNGLLFLLAPFALIPAFYANLFNTRMIYNDASYTLIFITGCFSLLWFTEFFVKKWVKFKHIKVVDEKSIKVEKYLFSLLSFSRLPNNLVKARQIETNRRVVWDNLASLITDVAVFLVAYLAITAVLGFASLYLLLFYLAAASVLVWARYKNYKAYIEHESSQQEMLTERISVCGNAQQLRFYDFESSFSGFEQACQKIFHSDKRISHVNFHWDEIVRYTSFLSSFCLFLVMFYQSKIDIGVLAVLIALLVLNGRISAALTSGVSKAFQLLVSLFHLRKSLEPLLDSISDNGYARGLKIDTISTIDIKNVTVNVAEQPLLRDINLSLRRGESYAVVGGIGAGKSTLLKAIVTLHDDYRGSIIYNSLYDATTIDRHVFADSVVYLDMNSGFIKGSLFHNFYIRGVRSKDRIIQLVRSVFSNVNVDYEFLFKTDITDIPMSSGQRRKLMLYMSINEHKSLIILDEALINLSPEEILAIRKYIAKLAPQAILLIATHDRMISNMMPNVIKVENNTAALVKSSTVKVTVK</sequence>
<feature type="transmembrane region" description="Helical" evidence="3">
    <location>
        <begin position="253"/>
        <end position="272"/>
    </location>
</feature>
<keyword evidence="6" id="KW-1185">Reference proteome</keyword>
<keyword evidence="3" id="KW-0472">Membrane</keyword>
<reference evidence="5 6" key="1">
    <citation type="submission" date="2021-04" db="EMBL/GenBank/DDBJ databases">
        <authorList>
            <person name="Sun C."/>
        </authorList>
    </citation>
    <scope>NUCLEOTIDE SEQUENCE [LARGE SCALE GENOMIC DNA]</scope>
    <source>
        <strain evidence="5 6">A79</strain>
    </source>
</reference>
<dbReference type="Gene3D" id="3.40.50.300">
    <property type="entry name" value="P-loop containing nucleotide triphosphate hydrolases"/>
    <property type="match status" value="1"/>
</dbReference>
<keyword evidence="3" id="KW-1133">Transmembrane helix</keyword>
<feature type="transmembrane region" description="Helical" evidence="3">
    <location>
        <begin position="156"/>
        <end position="177"/>
    </location>
</feature>
<dbReference type="EMBL" id="JAGSSV010000020">
    <property type="protein sequence ID" value="MBR7889803.1"/>
    <property type="molecule type" value="Genomic_DNA"/>
</dbReference>
<evidence type="ECO:0000256" key="3">
    <source>
        <dbReference type="SAM" id="Phobius"/>
    </source>
</evidence>
<evidence type="ECO:0000313" key="6">
    <source>
        <dbReference type="Proteomes" id="UP000679722"/>
    </source>
</evidence>
<evidence type="ECO:0000256" key="2">
    <source>
        <dbReference type="ARBA" id="ARBA00022840"/>
    </source>
</evidence>
<dbReference type="GO" id="GO:0005524">
    <property type="term" value="F:ATP binding"/>
    <property type="evidence" value="ECO:0007669"/>
    <property type="project" value="UniProtKB-KW"/>
</dbReference>
<dbReference type="CDD" id="cd00267">
    <property type="entry name" value="ABC_ATPase"/>
    <property type="match status" value="1"/>
</dbReference>
<dbReference type="RefSeq" id="WP_211537249.1">
    <property type="nucleotide sequence ID" value="NZ_JAGSSV010000020.1"/>
</dbReference>
<dbReference type="Proteomes" id="UP000679722">
    <property type="component" value="Unassembled WGS sequence"/>
</dbReference>